<feature type="domain" description="Asparaginase/glutaminase C-terminal" evidence="12">
    <location>
        <begin position="254"/>
        <end position="359"/>
    </location>
</feature>
<evidence type="ECO:0000256" key="1">
    <source>
        <dbReference type="ARBA" id="ARBA00010518"/>
    </source>
</evidence>
<dbReference type="EC" id="3.5.1.1" evidence="2"/>
<dbReference type="InterPro" id="IPR037152">
    <property type="entry name" value="L-asparaginase_N_sf"/>
</dbReference>
<comment type="catalytic activity">
    <reaction evidence="4">
        <text>L-asparagine + H2O = L-aspartate + NH4(+)</text>
        <dbReference type="Rhea" id="RHEA:21016"/>
        <dbReference type="ChEBI" id="CHEBI:15377"/>
        <dbReference type="ChEBI" id="CHEBI:28938"/>
        <dbReference type="ChEBI" id="CHEBI:29991"/>
        <dbReference type="ChEBI" id="CHEBI:58048"/>
        <dbReference type="EC" id="3.5.1.1"/>
    </reaction>
</comment>
<keyword evidence="14" id="KW-1185">Reference proteome</keyword>
<dbReference type="Gene3D" id="3.40.50.1170">
    <property type="entry name" value="L-asparaginase, N-terminal domain"/>
    <property type="match status" value="1"/>
</dbReference>
<dbReference type="InterPro" id="IPR027473">
    <property type="entry name" value="L-asparaginase_C"/>
</dbReference>
<protein>
    <recommendedName>
        <fullName evidence="2">asparaginase</fullName>
        <ecNumber evidence="2">3.5.1.1</ecNumber>
    </recommendedName>
</protein>
<evidence type="ECO:0000259" key="12">
    <source>
        <dbReference type="Pfam" id="PF17763"/>
    </source>
</evidence>
<evidence type="ECO:0000313" key="14">
    <source>
        <dbReference type="Proteomes" id="UP000749293"/>
    </source>
</evidence>
<dbReference type="SMART" id="SM00870">
    <property type="entry name" value="Asparaginase"/>
    <property type="match status" value="1"/>
</dbReference>
<dbReference type="EMBL" id="JAANYQ010000012">
    <property type="protein sequence ID" value="KAF4121387.1"/>
    <property type="molecule type" value="Genomic_DNA"/>
</dbReference>
<dbReference type="PANTHER" id="PTHR11707">
    <property type="entry name" value="L-ASPARAGINASE"/>
    <property type="match status" value="1"/>
</dbReference>
<dbReference type="Proteomes" id="UP000749293">
    <property type="component" value="Unassembled WGS sequence"/>
</dbReference>
<dbReference type="GO" id="GO:0006530">
    <property type="term" value="P:L-asparagine catabolic process"/>
    <property type="evidence" value="ECO:0007669"/>
    <property type="project" value="UniProtKB-ARBA"/>
</dbReference>
<dbReference type="CDD" id="cd08964">
    <property type="entry name" value="L-asparaginase_II"/>
    <property type="match status" value="1"/>
</dbReference>
<dbReference type="NCBIfam" id="TIGR00520">
    <property type="entry name" value="asnASE_II"/>
    <property type="match status" value="1"/>
</dbReference>
<dbReference type="PRINTS" id="PR00139">
    <property type="entry name" value="ASNGLNASE"/>
</dbReference>
<feature type="domain" description="L-asparaginase N-terminal" evidence="11">
    <location>
        <begin position="42"/>
        <end position="234"/>
    </location>
</feature>
<feature type="active site" description="O-isoaspartyl threonine intermediate" evidence="5">
    <location>
        <position position="51"/>
    </location>
</feature>
<reference evidence="13" key="1">
    <citation type="submission" date="2020-03" db="EMBL/GenBank/DDBJ databases">
        <title>Site-based positive gene gene selection in Geosmithia morbida across the United States reveals a broad range of putative effectors and factors for local host and environmental adapation.</title>
        <authorList>
            <person name="Onufrak A."/>
            <person name="Murdoch R.W."/>
            <person name="Gazis R."/>
            <person name="Huff M."/>
            <person name="Staton M."/>
            <person name="Klingeman W."/>
            <person name="Hadziabdic D."/>
        </authorList>
    </citation>
    <scope>NUCLEOTIDE SEQUENCE</scope>
    <source>
        <strain evidence="13">1262</strain>
    </source>
</reference>
<dbReference type="SUPFAM" id="SSF53774">
    <property type="entry name" value="Glutaminase/Asparaginase"/>
    <property type="match status" value="1"/>
</dbReference>
<dbReference type="OrthoDB" id="542841at2759"/>
<dbReference type="InterPro" id="IPR006034">
    <property type="entry name" value="Asparaginase/glutaminase-like"/>
</dbReference>
<dbReference type="FunFam" id="3.40.50.1170:FF:000001">
    <property type="entry name" value="L-asparaginase 2"/>
    <property type="match status" value="1"/>
</dbReference>
<dbReference type="PROSITE" id="PS51732">
    <property type="entry name" value="ASN_GLN_ASE_3"/>
    <property type="match status" value="1"/>
</dbReference>
<dbReference type="InterPro" id="IPR040919">
    <property type="entry name" value="Asparaginase_C"/>
</dbReference>
<feature type="binding site" evidence="6">
    <location>
        <begin position="131"/>
        <end position="132"/>
    </location>
    <ligand>
        <name>substrate</name>
    </ligand>
</feature>
<evidence type="ECO:0000256" key="4">
    <source>
        <dbReference type="ARBA" id="ARBA00049366"/>
    </source>
</evidence>
<accession>A0A9P4YT86</accession>
<evidence type="ECO:0000256" key="3">
    <source>
        <dbReference type="ARBA" id="ARBA00022801"/>
    </source>
</evidence>
<dbReference type="PROSITE" id="PS00917">
    <property type="entry name" value="ASN_GLN_ASE_2"/>
    <property type="match status" value="1"/>
</dbReference>
<evidence type="ECO:0000256" key="9">
    <source>
        <dbReference type="RuleBase" id="RU004456"/>
    </source>
</evidence>
<dbReference type="InterPro" id="IPR036152">
    <property type="entry name" value="Asp/glu_Ase-like_sf"/>
</dbReference>
<evidence type="ECO:0000256" key="8">
    <source>
        <dbReference type="PROSITE-ProRule" id="PRU10100"/>
    </source>
</evidence>
<dbReference type="PANTHER" id="PTHR11707:SF28">
    <property type="entry name" value="60 KDA LYSOPHOSPHOLIPASE"/>
    <property type="match status" value="1"/>
</dbReference>
<evidence type="ECO:0000259" key="11">
    <source>
        <dbReference type="Pfam" id="PF00710"/>
    </source>
</evidence>
<evidence type="ECO:0000313" key="13">
    <source>
        <dbReference type="EMBL" id="KAF4121387.1"/>
    </source>
</evidence>
<comment type="similarity">
    <text evidence="1 9">Belongs to the asparaginase 1 family.</text>
</comment>
<dbReference type="Pfam" id="PF00710">
    <property type="entry name" value="Asparaginase"/>
    <property type="match status" value="1"/>
</dbReference>
<feature type="binding site" evidence="6">
    <location>
        <position position="98"/>
    </location>
    <ligand>
        <name>substrate</name>
    </ligand>
</feature>
<dbReference type="AlphaFoldDB" id="A0A9P4YT86"/>
<dbReference type="PIRSF" id="PIRSF001220">
    <property type="entry name" value="L-ASNase_gatD"/>
    <property type="match status" value="1"/>
</dbReference>
<feature type="active site" evidence="7">
    <location>
        <position position="51"/>
    </location>
</feature>
<proteinExistence type="inferred from homology"/>
<dbReference type="PROSITE" id="PS00144">
    <property type="entry name" value="ASN_GLN_ASE_1"/>
    <property type="match status" value="1"/>
</dbReference>
<dbReference type="Pfam" id="PF17763">
    <property type="entry name" value="Asparaginase_C"/>
    <property type="match status" value="1"/>
</dbReference>
<evidence type="ECO:0000256" key="6">
    <source>
        <dbReference type="PIRSR" id="PIRSR001220-2"/>
    </source>
</evidence>
<gene>
    <name evidence="13" type="ORF">GMORB2_1794</name>
</gene>
<feature type="chain" id="PRO_5040165003" description="asparaginase" evidence="10">
    <location>
        <begin position="20"/>
        <end position="362"/>
    </location>
</feature>
<evidence type="ECO:0000256" key="10">
    <source>
        <dbReference type="SAM" id="SignalP"/>
    </source>
</evidence>
<sequence>MALNAIFTSSALFAAAVSAIPAPIPLPLVSRDDQSFNASLPNITIFATGGTIAGSAASSDQTTGYKAGALSIETLIEAVPEIRNISNPSGIQIANVASPSVTDSILMNLTHHVQAAMDDPYCSGVVVTHGTDTLEETAFMLDLTVKTNKPLVIVGAMRPATAISADGPINLLEAVTVAADPAARDRGTMILLSDRISSAFYTTKSNANSLDTFRALEQGYLGVLINIKPLWYTTPSLPLHRPYFNVTEKHDLPKVEILYGYQDVDPTIPKAVVENGAVGLVLAGMGSGGWTDDGNAELEKLFNATGIPIVYSRRPMDGFVEPTGTFGIGGGFLNPQKARIMLQLALSTGYKGKSLRGLFEYI</sequence>
<evidence type="ECO:0000256" key="7">
    <source>
        <dbReference type="PROSITE-ProRule" id="PRU10099"/>
    </source>
</evidence>
<feature type="active site" evidence="8">
    <location>
        <position position="131"/>
    </location>
</feature>
<evidence type="ECO:0000256" key="5">
    <source>
        <dbReference type="PIRSR" id="PIRSR001220-1"/>
    </source>
</evidence>
<dbReference type="GeneID" id="55968024"/>
<comment type="caution">
    <text evidence="13">The sequence shown here is derived from an EMBL/GenBank/DDBJ whole genome shotgun (WGS) entry which is preliminary data.</text>
</comment>
<evidence type="ECO:0000256" key="2">
    <source>
        <dbReference type="ARBA" id="ARBA00012920"/>
    </source>
</evidence>
<dbReference type="InterPro" id="IPR004550">
    <property type="entry name" value="AsnASE_II"/>
</dbReference>
<dbReference type="InterPro" id="IPR027474">
    <property type="entry name" value="L-asparaginase_N"/>
</dbReference>
<dbReference type="PIRSF" id="PIRSF500176">
    <property type="entry name" value="L_ASNase"/>
    <property type="match status" value="1"/>
</dbReference>
<dbReference type="InterPro" id="IPR020827">
    <property type="entry name" value="Asparaginase/glutaminase_AS1"/>
</dbReference>
<dbReference type="Gene3D" id="3.40.50.40">
    <property type="match status" value="1"/>
</dbReference>
<organism evidence="13 14">
    <name type="scientific">Geosmithia morbida</name>
    <dbReference type="NCBI Taxonomy" id="1094350"/>
    <lineage>
        <taxon>Eukaryota</taxon>
        <taxon>Fungi</taxon>
        <taxon>Dikarya</taxon>
        <taxon>Ascomycota</taxon>
        <taxon>Pezizomycotina</taxon>
        <taxon>Sordariomycetes</taxon>
        <taxon>Hypocreomycetidae</taxon>
        <taxon>Hypocreales</taxon>
        <taxon>Bionectriaceae</taxon>
        <taxon>Geosmithia</taxon>
    </lineage>
</organism>
<keyword evidence="10" id="KW-0732">Signal</keyword>
<keyword evidence="3" id="KW-0378">Hydrolase</keyword>
<dbReference type="GO" id="GO:0004067">
    <property type="term" value="F:asparaginase activity"/>
    <property type="evidence" value="ECO:0007669"/>
    <property type="project" value="UniProtKB-UniRule"/>
</dbReference>
<name>A0A9P4YT86_9HYPO</name>
<dbReference type="RefSeq" id="XP_035320039.1">
    <property type="nucleotide sequence ID" value="XM_035463775.1"/>
</dbReference>
<dbReference type="InterPro" id="IPR027475">
    <property type="entry name" value="Asparaginase/glutaminase_AS2"/>
</dbReference>
<feature type="signal peptide" evidence="10">
    <location>
        <begin position="1"/>
        <end position="19"/>
    </location>
</feature>